<keyword evidence="5" id="KW-1185">Reference proteome</keyword>
<dbReference type="CDD" id="cd00037">
    <property type="entry name" value="CLECT"/>
    <property type="match status" value="1"/>
</dbReference>
<dbReference type="Pfam" id="PF00059">
    <property type="entry name" value="Lectin_C"/>
    <property type="match status" value="1"/>
</dbReference>
<evidence type="ECO:0000256" key="2">
    <source>
        <dbReference type="SAM" id="SignalP"/>
    </source>
</evidence>
<dbReference type="PANTHER" id="PTHR22803">
    <property type="entry name" value="MANNOSE, PHOSPHOLIPASE, LECTIN RECEPTOR RELATED"/>
    <property type="match status" value="1"/>
</dbReference>
<dbReference type="InterPro" id="IPR016187">
    <property type="entry name" value="CTDL_fold"/>
</dbReference>
<dbReference type="PROSITE" id="PS50041">
    <property type="entry name" value="C_TYPE_LECTIN_2"/>
    <property type="match status" value="1"/>
</dbReference>
<keyword evidence="1" id="KW-1015">Disulfide bond</keyword>
<gene>
    <name evidence="4" type="ORF">EGW08_018963</name>
</gene>
<evidence type="ECO:0000313" key="4">
    <source>
        <dbReference type="EMBL" id="RUS73268.1"/>
    </source>
</evidence>
<dbReference type="PROSITE" id="PS00615">
    <property type="entry name" value="C_TYPE_LECTIN_1"/>
    <property type="match status" value="1"/>
</dbReference>
<dbReference type="InterPro" id="IPR050111">
    <property type="entry name" value="C-type_lectin/snaclec_domain"/>
</dbReference>
<comment type="caution">
    <text evidence="4">The sequence shown here is derived from an EMBL/GenBank/DDBJ whole genome shotgun (WGS) entry which is preliminary data.</text>
</comment>
<name>A0A433SVR5_ELYCH</name>
<dbReference type="SMART" id="SM00034">
    <property type="entry name" value="CLECT"/>
    <property type="match status" value="1"/>
</dbReference>
<sequence>MHLLWFICLMPVTVLNVLALEEMDFAPCPGGTLHGASNSCIIVVHEYRNWSDARAYCQDLYTGGDLIKITSVQMNWAIADILPNDRSWIKFWIGLKLYGVNQRWLDETTNTAYTHAFWFDNDYNNGKHCFVTPIGNSYWRRYRCSSEKKFICQYPYDP</sequence>
<proteinExistence type="predicted"/>
<dbReference type="Gene3D" id="3.10.100.10">
    <property type="entry name" value="Mannose-Binding Protein A, subunit A"/>
    <property type="match status" value="1"/>
</dbReference>
<keyword evidence="2" id="KW-0732">Signal</keyword>
<feature type="signal peptide" evidence="2">
    <location>
        <begin position="1"/>
        <end position="19"/>
    </location>
</feature>
<reference evidence="4 5" key="1">
    <citation type="submission" date="2019-01" db="EMBL/GenBank/DDBJ databases">
        <title>A draft genome assembly of the solar-powered sea slug Elysia chlorotica.</title>
        <authorList>
            <person name="Cai H."/>
            <person name="Li Q."/>
            <person name="Fang X."/>
            <person name="Li J."/>
            <person name="Curtis N.E."/>
            <person name="Altenburger A."/>
            <person name="Shibata T."/>
            <person name="Feng M."/>
            <person name="Maeda T."/>
            <person name="Schwartz J.A."/>
            <person name="Shigenobu S."/>
            <person name="Lundholm N."/>
            <person name="Nishiyama T."/>
            <person name="Yang H."/>
            <person name="Hasebe M."/>
            <person name="Li S."/>
            <person name="Pierce S.K."/>
            <person name="Wang J."/>
        </authorList>
    </citation>
    <scope>NUCLEOTIDE SEQUENCE [LARGE SCALE GENOMIC DNA]</scope>
    <source>
        <strain evidence="4">EC2010</strain>
        <tissue evidence="4">Whole organism of an adult</tissue>
    </source>
</reference>
<feature type="domain" description="C-type lectin" evidence="3">
    <location>
        <begin position="36"/>
        <end position="153"/>
    </location>
</feature>
<dbReference type="InterPro" id="IPR016186">
    <property type="entry name" value="C-type_lectin-like/link_sf"/>
</dbReference>
<evidence type="ECO:0000313" key="5">
    <source>
        <dbReference type="Proteomes" id="UP000271974"/>
    </source>
</evidence>
<dbReference type="OrthoDB" id="10032136at2759"/>
<organism evidence="4 5">
    <name type="scientific">Elysia chlorotica</name>
    <name type="common">Eastern emerald elysia</name>
    <name type="synonym">Sea slug</name>
    <dbReference type="NCBI Taxonomy" id="188477"/>
    <lineage>
        <taxon>Eukaryota</taxon>
        <taxon>Metazoa</taxon>
        <taxon>Spiralia</taxon>
        <taxon>Lophotrochozoa</taxon>
        <taxon>Mollusca</taxon>
        <taxon>Gastropoda</taxon>
        <taxon>Heterobranchia</taxon>
        <taxon>Euthyneura</taxon>
        <taxon>Panpulmonata</taxon>
        <taxon>Sacoglossa</taxon>
        <taxon>Placobranchoidea</taxon>
        <taxon>Plakobranchidae</taxon>
        <taxon>Elysia</taxon>
    </lineage>
</organism>
<evidence type="ECO:0000259" key="3">
    <source>
        <dbReference type="PROSITE" id="PS50041"/>
    </source>
</evidence>
<dbReference type="AlphaFoldDB" id="A0A433SVR5"/>
<dbReference type="InterPro" id="IPR001304">
    <property type="entry name" value="C-type_lectin-like"/>
</dbReference>
<dbReference type="InterPro" id="IPR018378">
    <property type="entry name" value="C-type_lectin_CS"/>
</dbReference>
<dbReference type="Proteomes" id="UP000271974">
    <property type="component" value="Unassembled WGS sequence"/>
</dbReference>
<dbReference type="EMBL" id="RQTK01000956">
    <property type="protein sequence ID" value="RUS73268.1"/>
    <property type="molecule type" value="Genomic_DNA"/>
</dbReference>
<feature type="chain" id="PRO_5019146346" description="C-type lectin domain-containing protein" evidence="2">
    <location>
        <begin position="20"/>
        <end position="158"/>
    </location>
</feature>
<accession>A0A433SVR5</accession>
<protein>
    <recommendedName>
        <fullName evidence="3">C-type lectin domain-containing protein</fullName>
    </recommendedName>
</protein>
<dbReference type="SUPFAM" id="SSF56436">
    <property type="entry name" value="C-type lectin-like"/>
    <property type="match status" value="1"/>
</dbReference>
<evidence type="ECO:0000256" key="1">
    <source>
        <dbReference type="ARBA" id="ARBA00023157"/>
    </source>
</evidence>